<feature type="compositionally biased region" description="Acidic residues" evidence="17">
    <location>
        <begin position="862"/>
        <end position="875"/>
    </location>
</feature>
<dbReference type="CDD" id="cd22352">
    <property type="entry name" value="RecB_C-like"/>
    <property type="match status" value="1"/>
</dbReference>
<evidence type="ECO:0000259" key="18">
    <source>
        <dbReference type="PROSITE" id="PS51198"/>
    </source>
</evidence>
<keyword evidence="12 15" id="KW-0413">Isomerase</keyword>
<dbReference type="Pfam" id="PF12705">
    <property type="entry name" value="PDDEXK_1"/>
    <property type="match status" value="1"/>
</dbReference>
<dbReference type="GO" id="GO:0008854">
    <property type="term" value="F:exodeoxyribonuclease V activity"/>
    <property type="evidence" value="ECO:0007669"/>
    <property type="project" value="UniProtKB-EC"/>
</dbReference>
<comment type="catalytic activity">
    <reaction evidence="14 15">
        <text>ATP + H2O = ADP + phosphate + H(+)</text>
        <dbReference type="Rhea" id="RHEA:13065"/>
        <dbReference type="ChEBI" id="CHEBI:15377"/>
        <dbReference type="ChEBI" id="CHEBI:15378"/>
        <dbReference type="ChEBI" id="CHEBI:30616"/>
        <dbReference type="ChEBI" id="CHEBI:43474"/>
        <dbReference type="ChEBI" id="CHEBI:456216"/>
        <dbReference type="EC" id="5.6.2.4"/>
    </reaction>
</comment>
<keyword evidence="3 15" id="KW-0547">Nucleotide-binding</keyword>
<reference evidence="20" key="1">
    <citation type="journal article" date="2014" name="Int. J. Syst. Evol. Microbiol.">
        <title>Complete genome sequence of Corynebacterium casei LMG S-19264T (=DSM 44701T), isolated from a smear-ripened cheese.</title>
        <authorList>
            <consortium name="US DOE Joint Genome Institute (JGI-PGF)"/>
            <person name="Walter F."/>
            <person name="Albersmeier A."/>
            <person name="Kalinowski J."/>
            <person name="Ruckert C."/>
        </authorList>
    </citation>
    <scope>NUCLEOTIDE SEQUENCE</scope>
    <source>
        <strain evidence="20">CGMCC 4.7308</strain>
    </source>
</reference>
<evidence type="ECO:0000256" key="9">
    <source>
        <dbReference type="ARBA" id="ARBA00022842"/>
    </source>
</evidence>
<dbReference type="GO" id="GO:0000287">
    <property type="term" value="F:magnesium ion binding"/>
    <property type="evidence" value="ECO:0007669"/>
    <property type="project" value="UniProtKB-UniRule"/>
</dbReference>
<comment type="catalytic activity">
    <reaction evidence="15">
        <text>Exonucleolytic cleavage (in the presence of ATP) in either 5'- to 3'- or 3'- to 5'-direction to yield 5'-phosphooligonucleotides.</text>
        <dbReference type="EC" id="3.1.11.5"/>
    </reaction>
</comment>
<feature type="domain" description="UvrD-like helicase ATP-binding" evidence="18">
    <location>
        <begin position="19"/>
        <end position="353"/>
    </location>
</feature>
<name>A0A917SVL1_9ACTN</name>
<dbReference type="GO" id="GO:0005829">
    <property type="term" value="C:cytosol"/>
    <property type="evidence" value="ECO:0007669"/>
    <property type="project" value="TreeGrafter"/>
</dbReference>
<dbReference type="Pfam" id="PF00580">
    <property type="entry name" value="UvrD-helicase"/>
    <property type="match status" value="1"/>
</dbReference>
<dbReference type="PROSITE" id="PS51217">
    <property type="entry name" value="UVRD_HELICASE_CTER"/>
    <property type="match status" value="1"/>
</dbReference>
<proteinExistence type="inferred from homology"/>
<evidence type="ECO:0000256" key="1">
    <source>
        <dbReference type="ARBA" id="ARBA00022722"/>
    </source>
</evidence>
<dbReference type="InterPro" id="IPR014016">
    <property type="entry name" value="UvrD-like_ATP-bd"/>
</dbReference>
<evidence type="ECO:0000313" key="21">
    <source>
        <dbReference type="Proteomes" id="UP000655208"/>
    </source>
</evidence>
<comment type="domain">
    <text evidence="15">The N-terminal DNA-binding domain is a ssDNA-dependent ATPase and has ATP-dependent 3'-5' helicase function. This domain interacts with RecC.</text>
</comment>
<evidence type="ECO:0000256" key="2">
    <source>
        <dbReference type="ARBA" id="ARBA00022723"/>
    </source>
</evidence>
<evidence type="ECO:0000259" key="19">
    <source>
        <dbReference type="PROSITE" id="PS51217"/>
    </source>
</evidence>
<evidence type="ECO:0000256" key="17">
    <source>
        <dbReference type="SAM" id="MobiDB-lite"/>
    </source>
</evidence>
<dbReference type="GO" id="GO:0003677">
    <property type="term" value="F:DNA binding"/>
    <property type="evidence" value="ECO:0007669"/>
    <property type="project" value="UniProtKB-UniRule"/>
</dbReference>
<evidence type="ECO:0000256" key="8">
    <source>
        <dbReference type="ARBA" id="ARBA00022840"/>
    </source>
</evidence>
<dbReference type="GO" id="GO:0005524">
    <property type="term" value="F:ATP binding"/>
    <property type="evidence" value="ECO:0007669"/>
    <property type="project" value="UniProtKB-UniRule"/>
</dbReference>
<evidence type="ECO:0000256" key="4">
    <source>
        <dbReference type="ARBA" id="ARBA00022763"/>
    </source>
</evidence>
<comment type="subunit">
    <text evidence="15">Heterotrimer of RecB, RecC and RecD. All subunits contribute to DNA-binding. Interacts with RecA.</text>
</comment>
<dbReference type="PANTHER" id="PTHR11070:SF23">
    <property type="entry name" value="RECBCD ENZYME SUBUNIT RECB"/>
    <property type="match status" value="1"/>
</dbReference>
<dbReference type="RefSeq" id="WP_229674233.1">
    <property type="nucleotide sequence ID" value="NZ_BMNA01000003.1"/>
</dbReference>
<evidence type="ECO:0000256" key="5">
    <source>
        <dbReference type="ARBA" id="ARBA00022801"/>
    </source>
</evidence>
<keyword evidence="11 15" id="KW-0234">DNA repair</keyword>
<keyword evidence="7 15" id="KW-0269">Exonuclease</keyword>
<dbReference type="Gene3D" id="3.90.320.10">
    <property type="match status" value="1"/>
</dbReference>
<evidence type="ECO:0000256" key="11">
    <source>
        <dbReference type="ARBA" id="ARBA00023204"/>
    </source>
</evidence>
<organism evidence="20 21">
    <name type="scientific">Nakamurella endophytica</name>
    <dbReference type="NCBI Taxonomy" id="1748367"/>
    <lineage>
        <taxon>Bacteria</taxon>
        <taxon>Bacillati</taxon>
        <taxon>Actinomycetota</taxon>
        <taxon>Actinomycetes</taxon>
        <taxon>Nakamurellales</taxon>
        <taxon>Nakamurellaceae</taxon>
        <taxon>Nakamurella</taxon>
    </lineage>
</organism>
<dbReference type="InterPro" id="IPR004586">
    <property type="entry name" value="RecB"/>
</dbReference>
<gene>
    <name evidence="15 20" type="primary">recB</name>
    <name evidence="20" type="ORF">GCM10011594_19690</name>
</gene>
<reference evidence="20" key="2">
    <citation type="submission" date="2020-09" db="EMBL/GenBank/DDBJ databases">
        <authorList>
            <person name="Sun Q."/>
            <person name="Zhou Y."/>
        </authorList>
    </citation>
    <scope>NUCLEOTIDE SEQUENCE</scope>
    <source>
        <strain evidence="20">CGMCC 4.7308</strain>
    </source>
</reference>
<comment type="function">
    <text evidence="15">A helicase/nuclease that prepares dsDNA breaks (DSB) for recombinational DNA repair. Binds to DSBs and unwinds DNA via a highly rapid and processive ATP-dependent bidirectional helicase activity. Unwinds dsDNA until it encounters a Chi (crossover hotspot instigator) sequence from the 3' direction. Cuts ssDNA a few nucleotides 3' to the Chi site. The properties and activities of the enzyme are changed at Chi. The Chi-altered holoenzyme produces a long 3'-ssDNA overhang and facilitates RecA-binding to the ssDNA for homologous DNA recombination and repair. Holoenzyme degrades any linearized DNA that is unable to undergo homologous recombination. In the holoenzyme this subunit contributes ATPase, 3'-5' helicase, exonuclease activity and loads RecA onto ssDNA.</text>
</comment>
<evidence type="ECO:0000256" key="6">
    <source>
        <dbReference type="ARBA" id="ARBA00022806"/>
    </source>
</evidence>
<feature type="region of interest" description="Nuclease activity, interacts with RecD and RecA" evidence="15">
    <location>
        <begin position="808"/>
        <end position="1177"/>
    </location>
</feature>
<feature type="region of interest" description="Disordered" evidence="17">
    <location>
        <begin position="835"/>
        <end position="885"/>
    </location>
</feature>
<dbReference type="AlphaFoldDB" id="A0A917SVL1"/>
<dbReference type="Pfam" id="PF13361">
    <property type="entry name" value="UvrD_C"/>
    <property type="match status" value="1"/>
</dbReference>
<evidence type="ECO:0000256" key="16">
    <source>
        <dbReference type="PROSITE-ProRule" id="PRU00560"/>
    </source>
</evidence>
<keyword evidence="5 15" id="KW-0378">Hydrolase</keyword>
<dbReference type="GO" id="GO:0009338">
    <property type="term" value="C:exodeoxyribonuclease V complex"/>
    <property type="evidence" value="ECO:0007669"/>
    <property type="project" value="TreeGrafter"/>
</dbReference>
<feature type="domain" description="UvrD-like helicase C-terminal" evidence="19">
    <location>
        <begin position="385"/>
        <end position="643"/>
    </location>
</feature>
<keyword evidence="21" id="KW-1185">Reference proteome</keyword>
<feature type="active site" description="For nuclease activity" evidence="15">
    <location>
        <position position="1056"/>
    </location>
</feature>
<dbReference type="InterPro" id="IPR011335">
    <property type="entry name" value="Restrct_endonuc-II-like"/>
</dbReference>
<dbReference type="Gene3D" id="3.40.50.300">
    <property type="entry name" value="P-loop containing nucleotide triphosphate hydrolases"/>
    <property type="match status" value="3"/>
</dbReference>
<comment type="miscellaneous">
    <text evidence="15">In the RecBCD complex, RecB has a slow 3'-5' helicase, an exonuclease activity and loads RecA onto ssDNA, RecD has a fast 5'-3' helicase activity, while RecC stimulates the ATPase and processivity of the RecB helicase and contributes to recognition of the Chi site.</text>
</comment>
<dbReference type="Proteomes" id="UP000655208">
    <property type="component" value="Unassembled WGS sequence"/>
</dbReference>
<keyword evidence="6 15" id="KW-0347">Helicase</keyword>
<dbReference type="HAMAP" id="MF_01485">
    <property type="entry name" value="RecB"/>
    <property type="match status" value="1"/>
</dbReference>
<evidence type="ECO:0000256" key="13">
    <source>
        <dbReference type="ARBA" id="ARBA00034617"/>
    </source>
</evidence>
<keyword evidence="8 15" id="KW-0067">ATP-binding</keyword>
<dbReference type="Gene3D" id="1.10.486.10">
    <property type="entry name" value="PCRA, domain 4"/>
    <property type="match status" value="1"/>
</dbReference>
<evidence type="ECO:0000256" key="10">
    <source>
        <dbReference type="ARBA" id="ARBA00023125"/>
    </source>
</evidence>
<feature type="binding site" evidence="15">
    <location>
        <position position="1042"/>
    </location>
    <ligand>
        <name>Mg(2+)</name>
        <dbReference type="ChEBI" id="CHEBI:18420"/>
    </ligand>
</feature>
<dbReference type="InterPro" id="IPR014017">
    <property type="entry name" value="DNA_helicase_UvrD-like_C"/>
</dbReference>
<sequence>MTLAPPGPPALVPPGPDAAAPLPSFDVCGPLPTGTTVLEASAGTGKTHTVGALVTRFVAEGVATLDELLVVTFGRNASMELRERVREQLVAAERALADPAGTRARGDRDVLGRLAGADGAGADEVAERHRRLVRALADFEAATIATTHQFCQQVLTGLGVAGDSEAEATLVENLDDLVQEVADDLYLRKFGMPSAQAPEFDRERAQWIARCAVADPQARLEPADAPPQSPAATLQRFASAVRLELEQRKRRLGVLGYDDLLTRVAVALQDDGAPARDRMRSRWRVVLVDEFQDTDPVQWDVLRLAFHGHATIVLIGDPKQAIYAFRGGDVTTYLAAARVADHRATLGENWRADPPLVQALQVLFDGAALGHPDIVVRPVVPGRSGTRLDGAPCPAPLRLRVLGRPAGGRGGRFTPIDKVRGRIADDLAQDVAALLASGATFDGRPLTAGDVAVLVGTHGQADHVRTALDRAGVPSVIAAAGSIYLTPAAEDWLVVLEALEQPHRSGRARAAALTPFLGLTAADLDRGGDRLTDLLGEKFRRWADLVTARGVATLLELADAEEGMPARVLAHAGGERQITDLRQLGQELQAAAMREGLGLAALVEWLREQTDRAQREQQAADRLRRLESEAAAVQVLTVHTSKGLQFPVVYLPFAFDRHVKDDLDPLTLHDADGHRVLDVGGPGSAGRAERQARAQSELAGEALRLTYVALTRAQSQVVTWWAPSNNTPGSGLHRLLFGRRPGHPIPDVLAVPNETEVGRVLGDLAARGGPVVERVADRPDEPADTVTLHLAHAPDLSVGRWARTLDTAWRRSSYSALSAAAQADAAVVARPVATGPAAPADRTDGVVAARDPGVTSEPETGERDDEDLDVDLLDTDGERGPAGDGADEALRAVPSPMAQLPTGATFGTLVHAVFEHVDPRAADLSAELLARCREQLARRAVPVSATDLAAALEPVLRTPLGPLADGRALADIAVRDRLAELEFELPLAGGDRPSADVALGDLAPLLPRHLPDGDPLVGYAERLASPEMAGLSLRGYLTGSLDAVLRLPGPRYLVADYKTNWLAGPDEPLTAWHYRPVALRSAMTHSDYPLQALFYCVALHRFLRWRQPGYHPERHLGGVLYLYVRGMAGPDVLAGGDPAAGDDPVAGGGASQGPGVFGWRPPPALVLAVSDVLDGAR</sequence>
<dbReference type="EC" id="3.1.11.5" evidence="15"/>
<dbReference type="InterPro" id="IPR027417">
    <property type="entry name" value="P-loop_NTPase"/>
</dbReference>
<dbReference type="EC" id="5.6.2.4" evidence="15"/>
<evidence type="ECO:0000256" key="12">
    <source>
        <dbReference type="ARBA" id="ARBA00023235"/>
    </source>
</evidence>
<comment type="similarity">
    <text evidence="15">Belongs to the helicase family. UvrD subfamily.</text>
</comment>
<feature type="binding site" evidence="15">
    <location>
        <position position="911"/>
    </location>
    <ligand>
        <name>Mg(2+)</name>
        <dbReference type="ChEBI" id="CHEBI:18420"/>
    </ligand>
</feature>
<evidence type="ECO:0000256" key="15">
    <source>
        <dbReference type="HAMAP-Rule" id="MF_01485"/>
    </source>
</evidence>
<evidence type="ECO:0000313" key="20">
    <source>
        <dbReference type="EMBL" id="GGL99803.1"/>
    </source>
</evidence>
<keyword evidence="4 15" id="KW-0227">DNA damage</keyword>
<keyword evidence="9 15" id="KW-0460">Magnesium</keyword>
<dbReference type="InterPro" id="IPR038726">
    <property type="entry name" value="PDDEXK_AddAB-type"/>
</dbReference>
<dbReference type="InterPro" id="IPR000212">
    <property type="entry name" value="DNA_helicase_UvrD/REP"/>
</dbReference>
<dbReference type="GO" id="GO:0000724">
    <property type="term" value="P:double-strand break repair via homologous recombination"/>
    <property type="evidence" value="ECO:0007669"/>
    <property type="project" value="UniProtKB-UniRule"/>
</dbReference>
<comment type="catalytic activity">
    <reaction evidence="13 15">
        <text>Couples ATP hydrolysis with the unwinding of duplex DNA by translocating in the 3'-5' direction.</text>
        <dbReference type="EC" id="5.6.2.4"/>
    </reaction>
</comment>
<dbReference type="PANTHER" id="PTHR11070">
    <property type="entry name" value="UVRD / RECB / PCRA DNA HELICASE FAMILY MEMBER"/>
    <property type="match status" value="1"/>
</dbReference>
<feature type="binding site" evidence="16">
    <location>
        <begin position="40"/>
        <end position="47"/>
    </location>
    <ligand>
        <name>ATP</name>
        <dbReference type="ChEBI" id="CHEBI:30616"/>
    </ligand>
</feature>
<dbReference type="PROSITE" id="PS51198">
    <property type="entry name" value="UVRD_HELICASE_ATP_BIND"/>
    <property type="match status" value="1"/>
</dbReference>
<protein>
    <recommendedName>
        <fullName evidence="15">RecBCD enzyme subunit RecB</fullName>
        <ecNumber evidence="15">3.1.11.5</ecNumber>
        <ecNumber evidence="15">5.6.2.4</ecNumber>
    </recommendedName>
    <alternativeName>
        <fullName evidence="15">DNA 3'-5' helicase subunit RecB</fullName>
    </alternativeName>
    <alternativeName>
        <fullName evidence="15">Exonuclease V subunit RecB</fullName>
        <shortName evidence="15">ExoV subunit RecB</shortName>
    </alternativeName>
    <alternativeName>
        <fullName evidence="15">Helicase/nuclease RecBCD subunit RecB</fullName>
    </alternativeName>
</protein>
<feature type="region of interest" description="DNA-binding and helicase activity, interacts with RecC" evidence="15">
    <location>
        <begin position="1"/>
        <end position="791"/>
    </location>
</feature>
<keyword evidence="1 15" id="KW-0540">Nuclease</keyword>
<keyword evidence="2 15" id="KW-0479">Metal-binding</keyword>
<comment type="cofactor">
    <cofactor evidence="15">
        <name>Mg(2+)</name>
        <dbReference type="ChEBI" id="CHEBI:18420"/>
    </cofactor>
    <text evidence="15">Binds 1 Mg(2+) ion per subunit.</text>
</comment>
<evidence type="ECO:0000256" key="7">
    <source>
        <dbReference type="ARBA" id="ARBA00022839"/>
    </source>
</evidence>
<dbReference type="SUPFAM" id="SSF52540">
    <property type="entry name" value="P-loop containing nucleoside triphosphate hydrolases"/>
    <property type="match status" value="1"/>
</dbReference>
<comment type="caution">
    <text evidence="20">The sequence shown here is derived from an EMBL/GenBank/DDBJ whole genome shotgun (WGS) entry which is preliminary data.</text>
</comment>
<accession>A0A917SVL1</accession>
<dbReference type="InterPro" id="IPR011604">
    <property type="entry name" value="PDDEXK-like_dom_sf"/>
</dbReference>
<feature type="binding site" evidence="15">
    <location>
        <position position="1056"/>
    </location>
    <ligand>
        <name>Mg(2+)</name>
        <dbReference type="ChEBI" id="CHEBI:18420"/>
    </ligand>
</feature>
<dbReference type="SUPFAM" id="SSF52980">
    <property type="entry name" value="Restriction endonuclease-like"/>
    <property type="match status" value="1"/>
</dbReference>
<evidence type="ECO:0000256" key="3">
    <source>
        <dbReference type="ARBA" id="ARBA00022741"/>
    </source>
</evidence>
<dbReference type="GO" id="GO:0043138">
    <property type="term" value="F:3'-5' DNA helicase activity"/>
    <property type="evidence" value="ECO:0007669"/>
    <property type="project" value="UniProtKB-UniRule"/>
</dbReference>
<comment type="domain">
    <text evidence="15">The C-terminal domain has nuclease activity and interacts with RecD. It interacts with RecA, facilitating its loading onto ssDNA.</text>
</comment>
<dbReference type="EMBL" id="BMNA01000003">
    <property type="protein sequence ID" value="GGL99803.1"/>
    <property type="molecule type" value="Genomic_DNA"/>
</dbReference>
<keyword evidence="10 15" id="KW-0238">DNA-binding</keyword>
<evidence type="ECO:0000256" key="14">
    <source>
        <dbReference type="ARBA" id="ARBA00048988"/>
    </source>
</evidence>